<dbReference type="Proteomes" id="UP000002035">
    <property type="component" value="Unassembled WGS sequence"/>
</dbReference>
<name>C5FBV8_ARTOC</name>
<keyword evidence="4" id="KW-0539">Nucleus</keyword>
<evidence type="ECO:0000256" key="7">
    <source>
        <dbReference type="SAM" id="Phobius"/>
    </source>
</evidence>
<dbReference type="FunFam" id="4.10.280.10:FF:000116">
    <property type="entry name" value="Putative HLH transcription factor"/>
    <property type="match status" value="1"/>
</dbReference>
<feature type="region of interest" description="Disordered" evidence="6">
    <location>
        <begin position="314"/>
        <end position="390"/>
    </location>
</feature>
<dbReference type="AlphaFoldDB" id="C5FBV8"/>
<dbReference type="GO" id="GO:0032933">
    <property type="term" value="P:SREBP signaling pathway"/>
    <property type="evidence" value="ECO:0007669"/>
    <property type="project" value="InterPro"/>
</dbReference>
<evidence type="ECO:0000256" key="3">
    <source>
        <dbReference type="ARBA" id="ARBA00023163"/>
    </source>
</evidence>
<dbReference type="VEuPathDB" id="FungiDB:MCYG_00180"/>
<protein>
    <submittedName>
        <fullName evidence="9">Sterol regulatory element binding protein Sre1</fullName>
    </submittedName>
</protein>
<dbReference type="HOGENOM" id="CLU_008057_0_0_1"/>
<evidence type="ECO:0000256" key="2">
    <source>
        <dbReference type="ARBA" id="ARBA00023015"/>
    </source>
</evidence>
<dbReference type="OrthoDB" id="2133190at2759"/>
<keyword evidence="2" id="KW-0805">Transcription regulation</keyword>
<dbReference type="CDD" id="cd11399">
    <property type="entry name" value="bHLHzip_scHMS1_like"/>
    <property type="match status" value="1"/>
</dbReference>
<dbReference type="PROSITE" id="PS50888">
    <property type="entry name" value="BHLH"/>
    <property type="match status" value="1"/>
</dbReference>
<dbReference type="GeneID" id="9230206"/>
<keyword evidence="7" id="KW-1133">Transmembrane helix</keyword>
<proteinExistence type="predicted"/>
<dbReference type="OMA" id="RVKTWDI"/>
<dbReference type="InterPro" id="IPR011598">
    <property type="entry name" value="bHLH_dom"/>
</dbReference>
<dbReference type="SMART" id="SM00353">
    <property type="entry name" value="HLH"/>
    <property type="match status" value="1"/>
</dbReference>
<sequence>METGKEPSLDDTDSAPLDLDVAEESINMADPHADFTLMPPADLSEEASSTDAMFSAPDDLTADWAQWMRWDDVEDTKPSLFNIPNISGSTLPQPGFSFPSDDAVLGTSNCSLPSGPKQLPPSTIFQEQPTVQTIQPAPQSDASSPLAPSPTSSVGRKRKSSHDDSPINDMSASTTDKSAPSKKRSHNIIEKRYRANLNDKIAELRDSVPSLRLTYKQRHGGKKSNEDEDVDITSGNKLNKASILSKATEYIKHLELRNSRLEEENLALKNRFRELEKAQGVNLASYPAVAGSDTSPGACTVSTDSVVTSSPDIFSHASDFSPDSPPNPLFPPEGLLRPPDGFNQLRPTGPQPHYADSFQYNQSRDYDCSPLESTSTTNSSNSPTTRGRRQFMGLPNKFMLGTLAGIMVIGGFENHRSSDPEEKKELFALPLQFLGSFYRLALRNFYFIKANSWQIRALSHFALTSLVIFGCAFFVFLYLFNSRPRISRVPLKAPKTRSISQQQLQQTCVGGSPTEFRQDAWLTSIQTVGVPRHNFFPEWFAVTSRCLEYCIRCLLGWKLYSFITGINADDEKGRVKAWDIALDAQLTGGDAEVSKSRLVLTIFAAGTLPRSPARMMLKAFHCRVLLWRIGSTGSLTSRISDYIAKMLANYQWELAQSMHRKGPKKGEDPLPSHLAFLLAMDCDEVFTDSIVQRATNMIWNRPTQEATDGEDALLDVVVEDTAVRSPLDVLAAWWSSRALQEALLKSLDLVSVESPLEKRKSFERSLDIALHSAPVPSTAYTRATVVKALFFEEDRIKNVNTVLATLPARKSHKPSSCGLTNFLDSSIPPSARDEIFIGVRCAMIAAILRGQVGRGEDEPASSPFSLSSAIKQFNAAPVDEVELTLLGFASHYHLLHITATDERLLPCPSLASSAYSSLTDQSDCSETTTSHYYDDQDVPIPDLARIAADLIFWVRNAYNPISSGLNAKLMEKVVVDCVEVCRNAGIDIDIRKIQRIKTHQRESSVDLTHIPTSSSDGKEREYLQQRYWIW</sequence>
<feature type="compositionally biased region" description="Low complexity" evidence="6">
    <location>
        <begin position="136"/>
        <end position="153"/>
    </location>
</feature>
<feature type="compositionally biased region" description="Polar residues" evidence="6">
    <location>
        <begin position="168"/>
        <end position="178"/>
    </location>
</feature>
<feature type="region of interest" description="Disordered" evidence="6">
    <location>
        <begin position="213"/>
        <end position="233"/>
    </location>
</feature>
<evidence type="ECO:0000256" key="4">
    <source>
        <dbReference type="ARBA" id="ARBA00023242"/>
    </source>
</evidence>
<feature type="coiled-coil region" evidence="5">
    <location>
        <begin position="244"/>
        <end position="278"/>
    </location>
</feature>
<dbReference type="PANTHER" id="PTHR47336:SF2">
    <property type="entry name" value="TRANSCRIPTION FACTOR HMS1-RELATED"/>
    <property type="match status" value="1"/>
</dbReference>
<dbReference type="eggNOG" id="KOG2588">
    <property type="taxonomic scope" value="Eukaryota"/>
</dbReference>
<dbReference type="GO" id="GO:0046983">
    <property type="term" value="F:protein dimerization activity"/>
    <property type="evidence" value="ECO:0007669"/>
    <property type="project" value="InterPro"/>
</dbReference>
<evidence type="ECO:0000256" key="5">
    <source>
        <dbReference type="SAM" id="Coils"/>
    </source>
</evidence>
<organism evidence="9 10">
    <name type="scientific">Arthroderma otae (strain ATCC MYA-4605 / CBS 113480)</name>
    <name type="common">Microsporum canis</name>
    <dbReference type="NCBI Taxonomy" id="554155"/>
    <lineage>
        <taxon>Eukaryota</taxon>
        <taxon>Fungi</taxon>
        <taxon>Dikarya</taxon>
        <taxon>Ascomycota</taxon>
        <taxon>Pezizomycotina</taxon>
        <taxon>Eurotiomycetes</taxon>
        <taxon>Eurotiomycetidae</taxon>
        <taxon>Onygenales</taxon>
        <taxon>Arthrodermataceae</taxon>
        <taxon>Microsporum</taxon>
    </lineage>
</organism>
<evidence type="ECO:0000313" key="10">
    <source>
        <dbReference type="Proteomes" id="UP000002035"/>
    </source>
</evidence>
<evidence type="ECO:0000256" key="6">
    <source>
        <dbReference type="SAM" id="MobiDB-lite"/>
    </source>
</evidence>
<evidence type="ECO:0000256" key="1">
    <source>
        <dbReference type="ARBA" id="ARBA00004123"/>
    </source>
</evidence>
<keyword evidence="10" id="KW-1185">Reference proteome</keyword>
<dbReference type="Pfam" id="PF00010">
    <property type="entry name" value="HLH"/>
    <property type="match status" value="1"/>
</dbReference>
<comment type="subcellular location">
    <subcellularLocation>
        <location evidence="1">Nucleus</location>
    </subcellularLocation>
</comment>
<dbReference type="Gene3D" id="4.10.280.10">
    <property type="entry name" value="Helix-loop-helix DNA-binding domain"/>
    <property type="match status" value="1"/>
</dbReference>
<feature type="transmembrane region" description="Helical" evidence="7">
    <location>
        <begin position="458"/>
        <end position="480"/>
    </location>
</feature>
<feature type="compositionally biased region" description="Low complexity" evidence="6">
    <location>
        <begin position="373"/>
        <end position="385"/>
    </location>
</feature>
<reference evidence="10" key="1">
    <citation type="journal article" date="2012" name="MBio">
        <title>Comparative genome analysis of Trichophyton rubrum and related dermatophytes reveals candidate genes involved in infection.</title>
        <authorList>
            <person name="Martinez D.A."/>
            <person name="Oliver B.G."/>
            <person name="Graeser Y."/>
            <person name="Goldberg J.M."/>
            <person name="Li W."/>
            <person name="Martinez-Rossi N.M."/>
            <person name="Monod M."/>
            <person name="Shelest E."/>
            <person name="Barton R.C."/>
            <person name="Birch E."/>
            <person name="Brakhage A.A."/>
            <person name="Chen Z."/>
            <person name="Gurr S.J."/>
            <person name="Heiman D."/>
            <person name="Heitman J."/>
            <person name="Kosti I."/>
            <person name="Rossi A."/>
            <person name="Saif S."/>
            <person name="Samalova M."/>
            <person name="Saunders C.W."/>
            <person name="Shea T."/>
            <person name="Summerbell R.C."/>
            <person name="Xu J."/>
            <person name="Young S."/>
            <person name="Zeng Q."/>
            <person name="Birren B.W."/>
            <person name="Cuomo C.A."/>
            <person name="White T.C."/>
        </authorList>
    </citation>
    <scope>NUCLEOTIDE SEQUENCE [LARGE SCALE GENOMIC DNA]</scope>
    <source>
        <strain evidence="10">ATCC MYA-4605 / CBS 113480</strain>
    </source>
</reference>
<evidence type="ECO:0000313" key="9">
    <source>
        <dbReference type="EMBL" id="EEQ27292.1"/>
    </source>
</evidence>
<feature type="region of interest" description="Disordered" evidence="6">
    <location>
        <begin position="132"/>
        <end position="191"/>
    </location>
</feature>
<feature type="domain" description="BHLH" evidence="8">
    <location>
        <begin position="181"/>
        <end position="254"/>
    </location>
</feature>
<dbReference type="EMBL" id="DS995701">
    <property type="protein sequence ID" value="EEQ27292.1"/>
    <property type="molecule type" value="Genomic_DNA"/>
</dbReference>
<feature type="transmembrane region" description="Helical" evidence="7">
    <location>
        <begin position="398"/>
        <end position="415"/>
    </location>
</feature>
<gene>
    <name evidence="9" type="ORF">MCYG_00180</name>
</gene>
<dbReference type="GO" id="GO:0045944">
    <property type="term" value="P:positive regulation of transcription by RNA polymerase II"/>
    <property type="evidence" value="ECO:0007669"/>
    <property type="project" value="InterPro"/>
</dbReference>
<keyword evidence="5" id="KW-0175">Coiled coil</keyword>
<keyword evidence="3" id="KW-0804">Transcription</keyword>
<dbReference type="SUPFAM" id="SSF47459">
    <property type="entry name" value="HLH, helix-loop-helix DNA-binding domain"/>
    <property type="match status" value="1"/>
</dbReference>
<keyword evidence="7" id="KW-0812">Transmembrane</keyword>
<keyword evidence="7" id="KW-0472">Membrane</keyword>
<dbReference type="InterPro" id="IPR052099">
    <property type="entry name" value="Regulatory_TF_Diverse"/>
</dbReference>
<evidence type="ECO:0000259" key="8">
    <source>
        <dbReference type="PROSITE" id="PS50888"/>
    </source>
</evidence>
<dbReference type="STRING" id="554155.C5FBV8"/>
<dbReference type="GO" id="GO:0016020">
    <property type="term" value="C:membrane"/>
    <property type="evidence" value="ECO:0007669"/>
    <property type="project" value="UniProtKB-ARBA"/>
</dbReference>
<dbReference type="RefSeq" id="XP_002850076.1">
    <property type="nucleotide sequence ID" value="XM_002850030.1"/>
</dbReference>
<accession>C5FBV8</accession>
<dbReference type="GO" id="GO:0005634">
    <property type="term" value="C:nucleus"/>
    <property type="evidence" value="ECO:0007669"/>
    <property type="project" value="UniProtKB-SubCell"/>
</dbReference>
<dbReference type="GO" id="GO:0003690">
    <property type="term" value="F:double-stranded DNA binding"/>
    <property type="evidence" value="ECO:0007669"/>
    <property type="project" value="UniProtKB-ARBA"/>
</dbReference>
<dbReference type="InterPro" id="IPR036638">
    <property type="entry name" value="HLH_DNA-bd_sf"/>
</dbReference>
<dbReference type="PANTHER" id="PTHR47336">
    <property type="entry name" value="TRANSCRIPTION FACTOR HMS1-RELATED"/>
    <property type="match status" value="1"/>
</dbReference>
<dbReference type="Pfam" id="PF09427">
    <property type="entry name" value="DUF2014"/>
    <property type="match status" value="1"/>
</dbReference>
<dbReference type="InterPro" id="IPR019006">
    <property type="entry name" value="Sre1_C"/>
</dbReference>
<feature type="region of interest" description="Disordered" evidence="6">
    <location>
        <begin position="1"/>
        <end position="20"/>
    </location>
</feature>